<accession>A0A7N0T1Y4</accession>
<dbReference type="Pfam" id="PF07859">
    <property type="entry name" value="Abhydrolase_3"/>
    <property type="match status" value="1"/>
</dbReference>
<dbReference type="InterPro" id="IPR029058">
    <property type="entry name" value="AB_hydrolase_fold"/>
</dbReference>
<dbReference type="Gramene" id="Kaladp0018s0098.1.v1.1">
    <property type="protein sequence ID" value="Kaladp0018s0098.1.v1.1.CDS.1"/>
    <property type="gene ID" value="Kaladp0018s0098.v1.1"/>
</dbReference>
<dbReference type="SUPFAM" id="SSF53474">
    <property type="entry name" value="alpha/beta-Hydrolases"/>
    <property type="match status" value="1"/>
</dbReference>
<evidence type="ECO:0000256" key="1">
    <source>
        <dbReference type="ARBA" id="ARBA00010515"/>
    </source>
</evidence>
<evidence type="ECO:0000259" key="2">
    <source>
        <dbReference type="Pfam" id="PF07859"/>
    </source>
</evidence>
<reference evidence="3" key="1">
    <citation type="submission" date="2021-01" db="UniProtKB">
        <authorList>
            <consortium name="EnsemblPlants"/>
        </authorList>
    </citation>
    <scope>IDENTIFICATION</scope>
</reference>
<dbReference type="PANTHER" id="PTHR23024:SF632">
    <property type="entry name" value="2-HYDROXYISOFLAVANONE DEHYDRATASE-LIKE"/>
    <property type="match status" value="1"/>
</dbReference>
<dbReference type="EnsemblPlants" id="Kaladp0018s0098.1.v1.1">
    <property type="protein sequence ID" value="Kaladp0018s0098.1.v1.1.CDS.1"/>
    <property type="gene ID" value="Kaladp0018s0098.v1.1"/>
</dbReference>
<protein>
    <recommendedName>
        <fullName evidence="2">Alpha/beta hydrolase fold-3 domain-containing protein</fullName>
    </recommendedName>
</protein>
<evidence type="ECO:0000313" key="4">
    <source>
        <dbReference type="Proteomes" id="UP000594263"/>
    </source>
</evidence>
<dbReference type="InterPro" id="IPR013094">
    <property type="entry name" value="AB_hydrolase_3"/>
</dbReference>
<dbReference type="InterPro" id="IPR050466">
    <property type="entry name" value="Carboxylest/Gibb_receptor"/>
</dbReference>
<sequence>MFNSPSAIPPPQSVDEDVLHDFHPFFKVYKDGRVERYAFHNQPVRPPGFDPETGIETKDIVLDSDTGLTVRLFTPNLENLDHKVPLIIHIHGGGFCVGSALDAITHNFVASLLSQVQAVVISVEYRLAPEHPLPTAYEDSWEALKWVGSHAAGSGPEPVLNRSVDLDKVFLLGESAGANIAHNLVTRAGTEGLPGLKIAGMVAVHPFFVGDEEDRHYKFLCPTSSGCRDDPRLCPGADPGLARMVTGRVLVCLAEKDHLRGRGLEYYETLRKSGWVGSVELFESEGRDHCFHMFSKDEKAQELIKKFAEFVKRE</sequence>
<evidence type="ECO:0000313" key="3">
    <source>
        <dbReference type="EnsemblPlants" id="Kaladp0018s0098.1.v1.1.CDS.1"/>
    </source>
</evidence>
<proteinExistence type="inferred from homology"/>
<dbReference type="PANTHER" id="PTHR23024">
    <property type="entry name" value="ARYLACETAMIDE DEACETYLASE"/>
    <property type="match status" value="1"/>
</dbReference>
<comment type="similarity">
    <text evidence="1">Belongs to the 'GDXG' lipolytic enzyme family.</text>
</comment>
<organism evidence="3 4">
    <name type="scientific">Kalanchoe fedtschenkoi</name>
    <name type="common">Lavender scallops</name>
    <name type="synonym">South American air plant</name>
    <dbReference type="NCBI Taxonomy" id="63787"/>
    <lineage>
        <taxon>Eukaryota</taxon>
        <taxon>Viridiplantae</taxon>
        <taxon>Streptophyta</taxon>
        <taxon>Embryophyta</taxon>
        <taxon>Tracheophyta</taxon>
        <taxon>Spermatophyta</taxon>
        <taxon>Magnoliopsida</taxon>
        <taxon>eudicotyledons</taxon>
        <taxon>Gunneridae</taxon>
        <taxon>Pentapetalae</taxon>
        <taxon>Saxifragales</taxon>
        <taxon>Crassulaceae</taxon>
        <taxon>Kalanchoe</taxon>
    </lineage>
</organism>
<feature type="domain" description="Alpha/beta hydrolase fold-3" evidence="2">
    <location>
        <begin position="87"/>
        <end position="293"/>
    </location>
</feature>
<dbReference type="AlphaFoldDB" id="A0A7N0T1Y4"/>
<keyword evidence="4" id="KW-1185">Reference proteome</keyword>
<dbReference type="Proteomes" id="UP000594263">
    <property type="component" value="Unplaced"/>
</dbReference>
<dbReference type="Gene3D" id="3.40.50.1820">
    <property type="entry name" value="alpha/beta hydrolase"/>
    <property type="match status" value="1"/>
</dbReference>
<name>A0A7N0T1Y4_KALFE</name>
<dbReference type="GO" id="GO:0016787">
    <property type="term" value="F:hydrolase activity"/>
    <property type="evidence" value="ECO:0007669"/>
    <property type="project" value="InterPro"/>
</dbReference>
<dbReference type="OMA" id="NEMACER"/>